<dbReference type="InterPro" id="IPR036179">
    <property type="entry name" value="Ig-like_dom_sf"/>
</dbReference>
<evidence type="ECO:0000256" key="1">
    <source>
        <dbReference type="ARBA" id="ARBA00023157"/>
    </source>
</evidence>
<sequence length="181" mass="19398">MPGKGDLGRSLGRCRVVCSPAGSSGKEGIKREGETPGGPDGHTMNPPRDFRQREALHNTAHSLSSLTPSSVHTGQPKATPSVTLFLPSSEELQANKVTLRNKCMASSYLSLMPEQWRSRNIFSCQVTHEGSTVEKTVDPAECTTLNRWSLVVSPRLECNGTILAHRNLCLPGSTSSPASAS</sequence>
<name>A0A8I5NKV6_PAPAN</name>
<evidence type="ECO:0000259" key="3">
    <source>
        <dbReference type="Pfam" id="PF07654"/>
    </source>
</evidence>
<dbReference type="PROSITE" id="PS00290">
    <property type="entry name" value="IG_MHC"/>
    <property type="match status" value="1"/>
</dbReference>
<feature type="region of interest" description="Disordered" evidence="2">
    <location>
        <begin position="19"/>
        <end position="49"/>
    </location>
</feature>
<evidence type="ECO:0000313" key="4">
    <source>
        <dbReference type="Ensembl" id="ENSPANP00000056410.1"/>
    </source>
</evidence>
<feature type="domain" description="Immunoglobulin C1-set" evidence="3">
    <location>
        <begin position="104"/>
        <end position="130"/>
    </location>
</feature>
<dbReference type="PANTHER" id="PTHR12138:SF162">
    <property type="entry name" value="CHROMOSOME UNDETERMINED SCAFFOLD_275, WHOLE GENOME SHOTGUN SEQUENCE"/>
    <property type="match status" value="1"/>
</dbReference>
<dbReference type="InterPro" id="IPR013783">
    <property type="entry name" value="Ig-like_fold"/>
</dbReference>
<dbReference type="PANTHER" id="PTHR12138">
    <property type="entry name" value="PRIMATE-EXPANDED PROTEIN FAMILY"/>
    <property type="match status" value="1"/>
</dbReference>
<reference evidence="4" key="1">
    <citation type="submission" date="2025-08" db="UniProtKB">
        <authorList>
            <consortium name="Ensembl"/>
        </authorList>
    </citation>
    <scope>IDENTIFICATION</scope>
</reference>
<evidence type="ECO:0000256" key="2">
    <source>
        <dbReference type="SAM" id="MobiDB-lite"/>
    </source>
</evidence>
<dbReference type="Gene3D" id="2.60.40.10">
    <property type="entry name" value="Immunoglobulins"/>
    <property type="match status" value="1"/>
</dbReference>
<dbReference type="Proteomes" id="UP000028761">
    <property type="component" value="Unplaced"/>
</dbReference>
<evidence type="ECO:0000313" key="5">
    <source>
        <dbReference type="Proteomes" id="UP000028761"/>
    </source>
</evidence>
<dbReference type="GeneTree" id="ENSGT00940000153307"/>
<dbReference type="InterPro" id="IPR003597">
    <property type="entry name" value="Ig_C1-set"/>
</dbReference>
<accession>A0A8I5NKV6</accession>
<organism evidence="4 5">
    <name type="scientific">Papio anubis</name>
    <name type="common">Olive baboon</name>
    <dbReference type="NCBI Taxonomy" id="9555"/>
    <lineage>
        <taxon>Eukaryota</taxon>
        <taxon>Metazoa</taxon>
        <taxon>Chordata</taxon>
        <taxon>Craniata</taxon>
        <taxon>Vertebrata</taxon>
        <taxon>Euteleostomi</taxon>
        <taxon>Mammalia</taxon>
        <taxon>Eutheria</taxon>
        <taxon>Euarchontoglires</taxon>
        <taxon>Primates</taxon>
        <taxon>Haplorrhini</taxon>
        <taxon>Catarrhini</taxon>
        <taxon>Cercopithecidae</taxon>
        <taxon>Cercopithecinae</taxon>
        <taxon>Papio</taxon>
    </lineage>
</organism>
<dbReference type="AlphaFoldDB" id="A0A8I5NKV6"/>
<dbReference type="InterPro" id="IPR003006">
    <property type="entry name" value="Ig/MHC_CS"/>
</dbReference>
<dbReference type="Pfam" id="PF07654">
    <property type="entry name" value="C1-set"/>
    <property type="match status" value="1"/>
</dbReference>
<keyword evidence="5" id="KW-1185">Reference proteome</keyword>
<dbReference type="Ensembl" id="ENSPANT00000077234.1">
    <property type="protein sequence ID" value="ENSPANP00000056410.1"/>
    <property type="gene ID" value="ENSPANG00000051282.1"/>
</dbReference>
<reference evidence="4" key="2">
    <citation type="submission" date="2025-09" db="UniProtKB">
        <authorList>
            <consortium name="Ensembl"/>
        </authorList>
    </citation>
    <scope>IDENTIFICATION</scope>
</reference>
<dbReference type="SUPFAM" id="SSF48726">
    <property type="entry name" value="Immunoglobulin"/>
    <property type="match status" value="1"/>
</dbReference>
<protein>
    <recommendedName>
        <fullName evidence="3">Immunoglobulin C1-set domain-containing protein</fullName>
    </recommendedName>
</protein>
<proteinExistence type="predicted"/>
<keyword evidence="1" id="KW-1015">Disulfide bond</keyword>